<dbReference type="RefSeq" id="WP_080065870.1">
    <property type="nucleotide sequence ID" value="NZ_MZGX01000026.1"/>
</dbReference>
<dbReference type="Gene3D" id="3.40.190.10">
    <property type="entry name" value="Periplasmic binding protein-like II"/>
    <property type="match status" value="1"/>
</dbReference>
<evidence type="ECO:0000256" key="1">
    <source>
        <dbReference type="ARBA" id="ARBA00004193"/>
    </source>
</evidence>
<dbReference type="Gene3D" id="3.10.105.10">
    <property type="entry name" value="Dipeptide-binding Protein, Domain 3"/>
    <property type="match status" value="1"/>
</dbReference>
<dbReference type="InterPro" id="IPR030678">
    <property type="entry name" value="Peptide/Ni-bd"/>
</dbReference>
<dbReference type="Gene3D" id="3.90.76.10">
    <property type="entry name" value="Dipeptide-binding Protein, Domain 1"/>
    <property type="match status" value="1"/>
</dbReference>
<dbReference type="Proteomes" id="UP000191554">
    <property type="component" value="Unassembled WGS sequence"/>
</dbReference>
<dbReference type="GO" id="GO:0015833">
    <property type="term" value="P:peptide transport"/>
    <property type="evidence" value="ECO:0007669"/>
    <property type="project" value="TreeGrafter"/>
</dbReference>
<keyword evidence="8" id="KW-1185">Reference proteome</keyword>
<gene>
    <name evidence="7" type="primary">appA_2</name>
    <name evidence="7" type="ORF">CLHUN_34400</name>
</gene>
<dbReference type="PROSITE" id="PS51257">
    <property type="entry name" value="PROKAR_LIPOPROTEIN"/>
    <property type="match status" value="1"/>
</dbReference>
<evidence type="ECO:0000256" key="2">
    <source>
        <dbReference type="ARBA" id="ARBA00005695"/>
    </source>
</evidence>
<comment type="caution">
    <text evidence="7">The sequence shown here is derived from an EMBL/GenBank/DDBJ whole genome shotgun (WGS) entry which is preliminary data.</text>
</comment>
<proteinExistence type="inferred from homology"/>
<keyword evidence="3 5" id="KW-0732">Signal</keyword>
<accession>A0A1V4SFH7</accession>
<dbReference type="GO" id="GO:1904680">
    <property type="term" value="F:peptide transmembrane transporter activity"/>
    <property type="evidence" value="ECO:0007669"/>
    <property type="project" value="TreeGrafter"/>
</dbReference>
<dbReference type="CDD" id="cd00995">
    <property type="entry name" value="PBP2_NikA_DppA_OppA_like"/>
    <property type="match status" value="1"/>
</dbReference>
<dbReference type="InterPro" id="IPR000914">
    <property type="entry name" value="SBP_5_dom"/>
</dbReference>
<feature type="domain" description="Solute-binding protein family 5" evidence="6">
    <location>
        <begin position="129"/>
        <end position="505"/>
    </location>
</feature>
<evidence type="ECO:0000313" key="8">
    <source>
        <dbReference type="Proteomes" id="UP000191554"/>
    </source>
</evidence>
<name>A0A1V4SFH7_RUMHU</name>
<dbReference type="AlphaFoldDB" id="A0A1V4SFH7"/>
<dbReference type="SUPFAM" id="SSF53850">
    <property type="entry name" value="Periplasmic binding protein-like II"/>
    <property type="match status" value="1"/>
</dbReference>
<feature type="chain" id="PRO_5012324734" evidence="5">
    <location>
        <begin position="26"/>
        <end position="589"/>
    </location>
</feature>
<feature type="compositionally biased region" description="Basic and acidic residues" evidence="4">
    <location>
        <begin position="25"/>
        <end position="36"/>
    </location>
</feature>
<dbReference type="PIRSF" id="PIRSF002741">
    <property type="entry name" value="MppA"/>
    <property type="match status" value="1"/>
</dbReference>
<sequence length="589" mass="65972">MKSRVWFTAIILTAAMALTACSGKASDDGKAQDVTKDSAAGTSSTADVNSSLNSFDFKKFGVSYVPAADISKSPKIAMDRKDSLVVGISDSTGIFNYLYGDNAYDWYALYTMFDFNVDVDYDGKPLAGATDYKVSEDGLVYTFTLKDGVKFWDGNSATAKDLEFAYYLLADPKYDGPQDISKAFIKGVDAYKNGSAESIEGIKVLNDKTLEITTDKKSGAAIYNLQIPIMEESYYCTDFKKGDTARVKEKNGSPMGTGQYKFVEYKPGQELKLAANENYYKGVPKIKNLVFSVTPQGQELQRVLAGETDIDMADVSPDNMKAAQTAGFIDIYRFPTNGYGYVGLNDDNPKFRDVKVRQALMYALNRTDVVDKVYGEYARVVNIPESNVSWAYDDQGVDTYDFNLEKAGRLLDEAGWQLNSDGKREKDGKLFTIKFSCMSPHAVTDILVPVMKDDYSKLGIDVTVENLDWPTLYEKATNKQLEAYFMAAGLTPDPDTSQATVFKTNGPQNYYNYSNPEIDSLYDQGISQVDIESRKPIYKKIYKILNNDLPILYVYQRSDMWVSNARVRGYEISSFKEFFHNIYKCEITK</sequence>
<evidence type="ECO:0000256" key="5">
    <source>
        <dbReference type="SAM" id="SignalP"/>
    </source>
</evidence>
<dbReference type="STRING" id="48256.CLHUN_34400"/>
<dbReference type="PROSITE" id="PS01040">
    <property type="entry name" value="SBP_BACTERIAL_5"/>
    <property type="match status" value="1"/>
</dbReference>
<evidence type="ECO:0000256" key="4">
    <source>
        <dbReference type="SAM" id="MobiDB-lite"/>
    </source>
</evidence>
<organism evidence="7 8">
    <name type="scientific">Ruminiclostridium hungatei</name>
    <name type="common">Clostridium hungatei</name>
    <dbReference type="NCBI Taxonomy" id="48256"/>
    <lineage>
        <taxon>Bacteria</taxon>
        <taxon>Bacillati</taxon>
        <taxon>Bacillota</taxon>
        <taxon>Clostridia</taxon>
        <taxon>Eubacteriales</taxon>
        <taxon>Oscillospiraceae</taxon>
        <taxon>Ruminiclostridium</taxon>
    </lineage>
</organism>
<dbReference type="GO" id="GO:0042597">
    <property type="term" value="C:periplasmic space"/>
    <property type="evidence" value="ECO:0007669"/>
    <property type="project" value="UniProtKB-ARBA"/>
</dbReference>
<dbReference type="Pfam" id="PF00496">
    <property type="entry name" value="SBP_bac_5"/>
    <property type="match status" value="1"/>
</dbReference>
<dbReference type="PANTHER" id="PTHR30290:SF81">
    <property type="entry name" value="OLIGOPEPTIDE-BINDING PROTEIN OPPA"/>
    <property type="match status" value="1"/>
</dbReference>
<dbReference type="InterPro" id="IPR039424">
    <property type="entry name" value="SBP_5"/>
</dbReference>
<comment type="similarity">
    <text evidence="2">Belongs to the bacterial solute-binding protein 5 family.</text>
</comment>
<dbReference type="GO" id="GO:0043190">
    <property type="term" value="C:ATP-binding cassette (ABC) transporter complex"/>
    <property type="evidence" value="ECO:0007669"/>
    <property type="project" value="InterPro"/>
</dbReference>
<dbReference type="PANTHER" id="PTHR30290">
    <property type="entry name" value="PERIPLASMIC BINDING COMPONENT OF ABC TRANSPORTER"/>
    <property type="match status" value="1"/>
</dbReference>
<evidence type="ECO:0000256" key="3">
    <source>
        <dbReference type="ARBA" id="ARBA00022729"/>
    </source>
</evidence>
<feature type="signal peptide" evidence="5">
    <location>
        <begin position="1"/>
        <end position="25"/>
    </location>
</feature>
<comment type="subcellular location">
    <subcellularLocation>
        <location evidence="1">Cell membrane</location>
        <topology evidence="1">Lipid-anchor</topology>
    </subcellularLocation>
</comment>
<reference evidence="7 8" key="1">
    <citation type="submission" date="2017-03" db="EMBL/GenBank/DDBJ databases">
        <title>Genome sequence of Clostridium hungatei DSM 14427.</title>
        <authorList>
            <person name="Poehlein A."/>
            <person name="Daniel R."/>
        </authorList>
    </citation>
    <scope>NUCLEOTIDE SEQUENCE [LARGE SCALE GENOMIC DNA]</scope>
    <source>
        <strain evidence="7 8">DSM 14427</strain>
    </source>
</reference>
<protein>
    <submittedName>
        <fullName evidence="7">Oligopeptide-binding protein AppA</fullName>
    </submittedName>
</protein>
<evidence type="ECO:0000259" key="6">
    <source>
        <dbReference type="Pfam" id="PF00496"/>
    </source>
</evidence>
<dbReference type="InterPro" id="IPR023765">
    <property type="entry name" value="SBP_5_CS"/>
</dbReference>
<feature type="region of interest" description="Disordered" evidence="4">
    <location>
        <begin position="24"/>
        <end position="47"/>
    </location>
</feature>
<evidence type="ECO:0000313" key="7">
    <source>
        <dbReference type="EMBL" id="OPX42620.1"/>
    </source>
</evidence>
<dbReference type="EMBL" id="MZGX01000026">
    <property type="protein sequence ID" value="OPX42620.1"/>
    <property type="molecule type" value="Genomic_DNA"/>
</dbReference>
<dbReference type="OrthoDB" id="9772924at2"/>